<evidence type="ECO:0000313" key="1">
    <source>
        <dbReference type="EMBL" id="KKN68278.1"/>
    </source>
</evidence>
<comment type="caution">
    <text evidence="1">The sequence shown here is derived from an EMBL/GenBank/DDBJ whole genome shotgun (WGS) entry which is preliminary data.</text>
</comment>
<reference evidence="1" key="1">
    <citation type="journal article" date="2015" name="Nature">
        <title>Complex archaea that bridge the gap between prokaryotes and eukaryotes.</title>
        <authorList>
            <person name="Spang A."/>
            <person name="Saw J.H."/>
            <person name="Jorgensen S.L."/>
            <person name="Zaremba-Niedzwiedzka K."/>
            <person name="Martijn J."/>
            <person name="Lind A.E."/>
            <person name="van Eijk R."/>
            <person name="Schleper C."/>
            <person name="Guy L."/>
            <person name="Ettema T.J."/>
        </authorList>
    </citation>
    <scope>NUCLEOTIDE SEQUENCE</scope>
</reference>
<accession>A0A0F9VRA7</accession>
<dbReference type="AlphaFoldDB" id="A0A0F9VRA7"/>
<proteinExistence type="predicted"/>
<protein>
    <submittedName>
        <fullName evidence="1">Uncharacterized protein</fullName>
    </submittedName>
</protein>
<organism evidence="1">
    <name type="scientific">marine sediment metagenome</name>
    <dbReference type="NCBI Taxonomy" id="412755"/>
    <lineage>
        <taxon>unclassified sequences</taxon>
        <taxon>metagenomes</taxon>
        <taxon>ecological metagenomes</taxon>
    </lineage>
</organism>
<name>A0A0F9VRA7_9ZZZZ</name>
<dbReference type="EMBL" id="LAZR01000453">
    <property type="protein sequence ID" value="KKN68278.1"/>
    <property type="molecule type" value="Genomic_DNA"/>
</dbReference>
<sequence length="38" mass="4370">MKLTLSNLPNTGPLIFTAFYIKLIKKTKNPHKQLKNKS</sequence>
<gene>
    <name evidence="1" type="ORF">LCGC14_0452910</name>
</gene>